<reference evidence="2" key="1">
    <citation type="submission" date="2022-11" db="EMBL/GenBank/DDBJ databases">
        <authorList>
            <person name="Morgan W.R."/>
            <person name="Tartar A."/>
        </authorList>
    </citation>
    <scope>NUCLEOTIDE SEQUENCE</scope>
    <source>
        <strain evidence="2">ARSEF 373</strain>
    </source>
</reference>
<protein>
    <recommendedName>
        <fullName evidence="4">Tubby C-terminal domain-containing protein</fullName>
    </recommendedName>
</protein>
<evidence type="ECO:0008006" key="4">
    <source>
        <dbReference type="Google" id="ProtNLM"/>
    </source>
</evidence>
<evidence type="ECO:0000256" key="1">
    <source>
        <dbReference type="SAM" id="MobiDB-lite"/>
    </source>
</evidence>
<evidence type="ECO:0000313" key="2">
    <source>
        <dbReference type="EMBL" id="DBA02400.1"/>
    </source>
</evidence>
<sequence length="309" mass="35144">MVEEANVVDDFANRLKIEFEDRTSNASDQDESQDWFVNDKTKSEVSQRDRQMSSTAGTGTSTGTDVTKNVKVPVKKSNSAPADSAMAETVEEPTSSVRSLSKTSFLHYLPPNFGILVMELGTGEQIKQKRYGSKYFKIYLPQVHEKQTDYCLFARRRVNKNKFRFSLNEHSMSKWNNPSYGGKVVMSAHPQGKHFKLSVPQNAARVHFDIEQEARKQELVVRLNPQTTRFNLFRSRSNSEQPSEVHRCNLQKFINPIADIRCGKTNNTLFKVEKEGEAGNEKYIITYARPFSLFVSCCIAVGIEGHQLE</sequence>
<reference evidence="2" key="2">
    <citation type="journal article" date="2023" name="Microbiol Resour">
        <title>Decontamination and Annotation of the Draft Genome Sequence of the Oomycete Lagenidium giganteum ARSEF 373.</title>
        <authorList>
            <person name="Morgan W.R."/>
            <person name="Tartar A."/>
        </authorList>
    </citation>
    <scope>NUCLEOTIDE SEQUENCE</scope>
    <source>
        <strain evidence="2">ARSEF 373</strain>
    </source>
</reference>
<gene>
    <name evidence="2" type="ORF">N0F65_007219</name>
</gene>
<name>A0AAV2Z912_9STRA</name>
<feature type="compositionally biased region" description="Low complexity" evidence="1">
    <location>
        <begin position="53"/>
        <end position="76"/>
    </location>
</feature>
<dbReference type="AlphaFoldDB" id="A0AAV2Z912"/>
<feature type="compositionally biased region" description="Basic and acidic residues" evidence="1">
    <location>
        <begin position="37"/>
        <end position="51"/>
    </location>
</feature>
<dbReference type="Proteomes" id="UP001146120">
    <property type="component" value="Unassembled WGS sequence"/>
</dbReference>
<keyword evidence="3" id="KW-1185">Reference proteome</keyword>
<evidence type="ECO:0000313" key="3">
    <source>
        <dbReference type="Proteomes" id="UP001146120"/>
    </source>
</evidence>
<organism evidence="2 3">
    <name type="scientific">Lagenidium giganteum</name>
    <dbReference type="NCBI Taxonomy" id="4803"/>
    <lineage>
        <taxon>Eukaryota</taxon>
        <taxon>Sar</taxon>
        <taxon>Stramenopiles</taxon>
        <taxon>Oomycota</taxon>
        <taxon>Peronosporomycetes</taxon>
        <taxon>Pythiales</taxon>
        <taxon>Pythiaceae</taxon>
    </lineage>
</organism>
<proteinExistence type="predicted"/>
<comment type="caution">
    <text evidence="2">The sequence shown here is derived from an EMBL/GenBank/DDBJ whole genome shotgun (WGS) entry which is preliminary data.</text>
</comment>
<feature type="region of interest" description="Disordered" evidence="1">
    <location>
        <begin position="18"/>
        <end position="94"/>
    </location>
</feature>
<dbReference type="EMBL" id="DAKRPA010000032">
    <property type="protein sequence ID" value="DBA02400.1"/>
    <property type="molecule type" value="Genomic_DNA"/>
</dbReference>
<accession>A0AAV2Z912</accession>